<evidence type="ECO:0000313" key="1">
    <source>
        <dbReference type="EMBL" id="CAA7029328.1"/>
    </source>
</evidence>
<keyword evidence="2" id="KW-1185">Reference proteome</keyword>
<evidence type="ECO:0000313" key="2">
    <source>
        <dbReference type="Proteomes" id="UP000467841"/>
    </source>
</evidence>
<dbReference type="OrthoDB" id="1058445at2759"/>
<dbReference type="AlphaFoldDB" id="A0A6D2IWM7"/>
<dbReference type="EMBL" id="CACVBM020001080">
    <property type="protein sequence ID" value="CAA7029328.1"/>
    <property type="molecule type" value="Genomic_DNA"/>
</dbReference>
<accession>A0A6D2IWM7</accession>
<gene>
    <name evidence="1" type="ORF">MERR_LOCUS16563</name>
</gene>
<organism evidence="1 2">
    <name type="scientific">Microthlaspi erraticum</name>
    <dbReference type="NCBI Taxonomy" id="1685480"/>
    <lineage>
        <taxon>Eukaryota</taxon>
        <taxon>Viridiplantae</taxon>
        <taxon>Streptophyta</taxon>
        <taxon>Embryophyta</taxon>
        <taxon>Tracheophyta</taxon>
        <taxon>Spermatophyta</taxon>
        <taxon>Magnoliopsida</taxon>
        <taxon>eudicotyledons</taxon>
        <taxon>Gunneridae</taxon>
        <taxon>Pentapetalae</taxon>
        <taxon>rosids</taxon>
        <taxon>malvids</taxon>
        <taxon>Brassicales</taxon>
        <taxon>Brassicaceae</taxon>
        <taxon>Coluteocarpeae</taxon>
        <taxon>Microthlaspi</taxon>
    </lineage>
</organism>
<dbReference type="Proteomes" id="UP000467841">
    <property type="component" value="Unassembled WGS sequence"/>
</dbReference>
<name>A0A6D2IWM7_9BRAS</name>
<protein>
    <submittedName>
        <fullName evidence="1">Uncharacterized protein</fullName>
    </submittedName>
</protein>
<sequence length="106" mass="11778">MPCSTVSRLLLKGLERLSLRPKRSFSSSSATTPYLTLGTKLKQDLPDGSEIRDVLYFDPSNEDEMVTVADKTFPKELVTSRQIGSCLGWGVFYNEGCLHLSESAFI</sequence>
<reference evidence="1" key="1">
    <citation type="submission" date="2020-01" db="EMBL/GenBank/DDBJ databases">
        <authorList>
            <person name="Mishra B."/>
        </authorList>
    </citation>
    <scope>NUCLEOTIDE SEQUENCE [LARGE SCALE GENOMIC DNA]</scope>
</reference>
<comment type="caution">
    <text evidence="1">The sequence shown here is derived from an EMBL/GenBank/DDBJ whole genome shotgun (WGS) entry which is preliminary data.</text>
</comment>
<proteinExistence type="predicted"/>